<reference evidence="1 2" key="1">
    <citation type="submission" date="2019-10" db="EMBL/GenBank/DDBJ databases">
        <title>Assembly and Annotation for the nematode Trichostrongylus colubriformis.</title>
        <authorList>
            <person name="Martin J."/>
        </authorList>
    </citation>
    <scope>NUCLEOTIDE SEQUENCE [LARGE SCALE GENOMIC DNA]</scope>
    <source>
        <strain evidence="1">G859</strain>
        <tissue evidence="1">Whole worm</tissue>
    </source>
</reference>
<evidence type="ECO:0000313" key="2">
    <source>
        <dbReference type="Proteomes" id="UP001331761"/>
    </source>
</evidence>
<gene>
    <name evidence="1" type="ORF">GCK32_012058</name>
</gene>
<organism evidence="1 2">
    <name type="scientific">Trichostrongylus colubriformis</name>
    <name type="common">Black scour worm</name>
    <dbReference type="NCBI Taxonomy" id="6319"/>
    <lineage>
        <taxon>Eukaryota</taxon>
        <taxon>Metazoa</taxon>
        <taxon>Ecdysozoa</taxon>
        <taxon>Nematoda</taxon>
        <taxon>Chromadorea</taxon>
        <taxon>Rhabditida</taxon>
        <taxon>Rhabditina</taxon>
        <taxon>Rhabditomorpha</taxon>
        <taxon>Strongyloidea</taxon>
        <taxon>Trichostrongylidae</taxon>
        <taxon>Trichostrongylus</taxon>
    </lineage>
</organism>
<dbReference type="AlphaFoldDB" id="A0AAN8IU84"/>
<proteinExistence type="predicted"/>
<keyword evidence="2" id="KW-1185">Reference proteome</keyword>
<dbReference type="EMBL" id="WIXE01005954">
    <property type="protein sequence ID" value="KAK5981722.1"/>
    <property type="molecule type" value="Genomic_DNA"/>
</dbReference>
<evidence type="ECO:0000313" key="1">
    <source>
        <dbReference type="EMBL" id="KAK5981722.1"/>
    </source>
</evidence>
<sequence length="37" mass="4371">MEMFIRQQVYSVEYTELINKTETSVCGKRLQETQSIS</sequence>
<protein>
    <submittedName>
        <fullName evidence="1">Uncharacterized protein</fullName>
    </submittedName>
</protein>
<name>A0AAN8IU84_TRICO</name>
<comment type="caution">
    <text evidence="1">The sequence shown here is derived from an EMBL/GenBank/DDBJ whole genome shotgun (WGS) entry which is preliminary data.</text>
</comment>
<dbReference type="Proteomes" id="UP001331761">
    <property type="component" value="Unassembled WGS sequence"/>
</dbReference>
<accession>A0AAN8IU84</accession>